<sequence length="226" mass="23767">MSSPALEAVDLSKTIASGERSLTILDGIGLSLNTGDSLSIVGTSGSGKSTLLALLAGLDVPTRGRLSLLGRDLTTLDEDARAAWRTGQVGFVFQSFQLLSGLSALDNVTLPLELAGTDLAEARETAQAFLSQVGLADRVTHTPRQLSGGEQQRVALARAFACRPKILFADEPTGNLDGQTGAAIIDQLFALNAEQGTTLVLVTHDETLAARCARRCRLADGRLHED</sequence>
<dbReference type="PROSITE" id="PS50893">
    <property type="entry name" value="ABC_TRANSPORTER_2"/>
    <property type="match status" value="1"/>
</dbReference>
<proteinExistence type="inferred from homology"/>
<protein>
    <submittedName>
        <fullName evidence="6">ABC transporter</fullName>
    </submittedName>
</protein>
<evidence type="ECO:0000256" key="4">
    <source>
        <dbReference type="ARBA" id="ARBA00022840"/>
    </source>
</evidence>
<dbReference type="InterPro" id="IPR017871">
    <property type="entry name" value="ABC_transporter-like_CS"/>
</dbReference>
<keyword evidence="2" id="KW-0813">Transport</keyword>
<dbReference type="InterPro" id="IPR017911">
    <property type="entry name" value="MacB-like_ATP-bd"/>
</dbReference>
<dbReference type="CDD" id="cd03255">
    <property type="entry name" value="ABC_MJ0796_LolCDE_FtsE"/>
    <property type="match status" value="1"/>
</dbReference>
<dbReference type="RefSeq" id="WP_353113525.1">
    <property type="nucleotide sequence ID" value="NZ_APND01000008.1"/>
</dbReference>
<dbReference type="InterPro" id="IPR003593">
    <property type="entry name" value="AAA+_ATPase"/>
</dbReference>
<evidence type="ECO:0000313" key="6">
    <source>
        <dbReference type="EMBL" id="MES1930879.1"/>
    </source>
</evidence>
<dbReference type="Gene3D" id="3.40.50.300">
    <property type="entry name" value="P-loop containing nucleotide triphosphate hydrolases"/>
    <property type="match status" value="1"/>
</dbReference>
<dbReference type="InterPro" id="IPR027417">
    <property type="entry name" value="P-loop_NTPase"/>
</dbReference>
<dbReference type="PANTHER" id="PTHR42798:SF2">
    <property type="entry name" value="ABC TRANSPORTER ATP-BINDING PROTEIN MG467-RELATED"/>
    <property type="match status" value="1"/>
</dbReference>
<name>A0ABV2B622_9GAMM</name>
<keyword evidence="4" id="KW-0067">ATP-binding</keyword>
<evidence type="ECO:0000256" key="2">
    <source>
        <dbReference type="ARBA" id="ARBA00022448"/>
    </source>
</evidence>
<dbReference type="SMART" id="SM00382">
    <property type="entry name" value="AAA"/>
    <property type="match status" value="1"/>
</dbReference>
<comment type="caution">
    <text evidence="6">The sequence shown here is derived from an EMBL/GenBank/DDBJ whole genome shotgun (WGS) entry which is preliminary data.</text>
</comment>
<evidence type="ECO:0000259" key="5">
    <source>
        <dbReference type="PROSITE" id="PS50893"/>
    </source>
</evidence>
<comment type="similarity">
    <text evidence="1">Belongs to the ABC transporter superfamily.</text>
</comment>
<dbReference type="PANTHER" id="PTHR42798">
    <property type="entry name" value="LIPOPROTEIN-RELEASING SYSTEM ATP-BINDING PROTEIN LOLD"/>
    <property type="match status" value="1"/>
</dbReference>
<accession>A0ABV2B622</accession>
<dbReference type="PROSITE" id="PS00211">
    <property type="entry name" value="ABC_TRANSPORTER_1"/>
    <property type="match status" value="1"/>
</dbReference>
<dbReference type="SUPFAM" id="SSF52540">
    <property type="entry name" value="P-loop containing nucleoside triphosphate hydrolases"/>
    <property type="match status" value="1"/>
</dbReference>
<keyword evidence="3" id="KW-0547">Nucleotide-binding</keyword>
<dbReference type="EMBL" id="APND01000008">
    <property type="protein sequence ID" value="MES1930879.1"/>
    <property type="molecule type" value="Genomic_DNA"/>
</dbReference>
<keyword evidence="7" id="KW-1185">Reference proteome</keyword>
<reference evidence="6 7" key="1">
    <citation type="submission" date="2013-03" db="EMBL/GenBank/DDBJ databases">
        <title>Salinisphaera dokdonensis CL-ES53 Genome Sequencing.</title>
        <authorList>
            <person name="Li C."/>
            <person name="Lai Q."/>
            <person name="Shao Z."/>
        </authorList>
    </citation>
    <scope>NUCLEOTIDE SEQUENCE [LARGE SCALE GENOMIC DNA]</scope>
    <source>
        <strain evidence="6 7">CL-ES53</strain>
    </source>
</reference>
<evidence type="ECO:0000256" key="1">
    <source>
        <dbReference type="ARBA" id="ARBA00005417"/>
    </source>
</evidence>
<evidence type="ECO:0000313" key="7">
    <source>
        <dbReference type="Proteomes" id="UP001460888"/>
    </source>
</evidence>
<evidence type="ECO:0000256" key="3">
    <source>
        <dbReference type="ARBA" id="ARBA00022741"/>
    </source>
</evidence>
<dbReference type="Pfam" id="PF00005">
    <property type="entry name" value="ABC_tran"/>
    <property type="match status" value="1"/>
</dbReference>
<feature type="domain" description="ABC transporter" evidence="5">
    <location>
        <begin position="6"/>
        <end position="226"/>
    </location>
</feature>
<organism evidence="6 7">
    <name type="scientific">Salinisphaera dokdonensis CL-ES53</name>
    <dbReference type="NCBI Taxonomy" id="1304272"/>
    <lineage>
        <taxon>Bacteria</taxon>
        <taxon>Pseudomonadati</taxon>
        <taxon>Pseudomonadota</taxon>
        <taxon>Gammaproteobacteria</taxon>
        <taxon>Salinisphaerales</taxon>
        <taxon>Salinisphaeraceae</taxon>
        <taxon>Salinisphaera</taxon>
    </lineage>
</organism>
<gene>
    <name evidence="6" type="ORF">SADO_16588</name>
</gene>
<dbReference type="Proteomes" id="UP001460888">
    <property type="component" value="Unassembled WGS sequence"/>
</dbReference>
<dbReference type="InterPro" id="IPR003439">
    <property type="entry name" value="ABC_transporter-like_ATP-bd"/>
</dbReference>